<protein>
    <submittedName>
        <fullName evidence="2">Sugar ABC transporter substrate-binding protein</fullName>
    </submittedName>
</protein>
<evidence type="ECO:0000256" key="1">
    <source>
        <dbReference type="SAM" id="SignalP"/>
    </source>
</evidence>
<feature type="chain" id="PRO_5045434571" evidence="1">
    <location>
        <begin position="18"/>
        <end position="540"/>
    </location>
</feature>
<dbReference type="RefSeq" id="WP_224034957.1">
    <property type="nucleotide sequence ID" value="NZ_AP024849.1"/>
</dbReference>
<dbReference type="PANTHER" id="PTHR43649">
    <property type="entry name" value="ARABINOSE-BINDING PROTEIN-RELATED"/>
    <property type="match status" value="1"/>
</dbReference>
<dbReference type="Gene3D" id="3.40.190.10">
    <property type="entry name" value="Periplasmic binding protein-like II"/>
    <property type="match status" value="2"/>
</dbReference>
<sequence length="540" mass="59783">MKLKKIMVLTLTCTLVATSILTGCGKTADKGGAANNSLESKTFHATGYPIVDEAITLKLTAPKTAIAPDFGEMKIMQDLAKKCNINIEWNNIPEADYVTKKNLLVASGDLPDGFWNSKFTDSDLVTYGDDGTIIPLGDLIEKYMPNLSAEMKKDPTIKSKLTAPDGKIYSLPSIEQMGLVKAPFFTAINTKWLQKLGLSTPTTPAEFKTVLEAFKTKDPNGNGVQDEIPFSFMPNSFCADLGDLMAPFGMADNTQHRIVRDNKVIYTAVQDQYKDAINYFHSLYAEGLIDPESFTQDAPAYIAKGQNEQDKLGSFVWWEIPEVVGANRAKDFAILDPFKNAQGEKVTGRSNLDETNRAAFVITSANKNVAATLRFVDLMYAKDVSSQIQWGPVGDVFTKTDSGLLKWKDAPAGTTMGEYRQKVCPGGGSPAIITKDDFGTVVEMEPRAKERLDIIQSKFDPYMEKQSYPNVFFDKDELNTINTVETDILTYVNGKKAGWIKDGGIDQDWDSYKAELNKMGLDKLMKVYQDGLDRYNKTAK</sequence>
<name>A0ABM7TC65_9CLOT</name>
<reference evidence="3" key="1">
    <citation type="submission" date="2021-07" db="EMBL/GenBank/DDBJ databases">
        <title>Complete genome sequencing of a Clostridium isolate.</title>
        <authorList>
            <person name="Ueki A."/>
            <person name="Tonouchi A."/>
        </authorList>
    </citation>
    <scope>NUCLEOTIDE SEQUENCE [LARGE SCALE GENOMIC DNA]</scope>
    <source>
        <strain evidence="3">C5S11</strain>
    </source>
</reference>
<dbReference type="Proteomes" id="UP000824633">
    <property type="component" value="Chromosome"/>
</dbReference>
<gene>
    <name evidence="2" type="ORF">psyc5s11_47790</name>
</gene>
<evidence type="ECO:0000313" key="3">
    <source>
        <dbReference type="Proteomes" id="UP000824633"/>
    </source>
</evidence>
<dbReference type="PANTHER" id="PTHR43649:SF17">
    <property type="entry name" value="ABC TRANSPORTER SOLUTE BINDING PROTEIN-SUGAR TRANSPORT"/>
    <property type="match status" value="1"/>
</dbReference>
<organism evidence="2 3">
    <name type="scientific">Clostridium gelidum</name>
    <dbReference type="NCBI Taxonomy" id="704125"/>
    <lineage>
        <taxon>Bacteria</taxon>
        <taxon>Bacillati</taxon>
        <taxon>Bacillota</taxon>
        <taxon>Clostridia</taxon>
        <taxon>Eubacteriales</taxon>
        <taxon>Clostridiaceae</taxon>
        <taxon>Clostridium</taxon>
    </lineage>
</organism>
<feature type="signal peptide" evidence="1">
    <location>
        <begin position="1"/>
        <end position="17"/>
    </location>
</feature>
<accession>A0ABM7TC65</accession>
<keyword evidence="1" id="KW-0732">Signal</keyword>
<dbReference type="PROSITE" id="PS51257">
    <property type="entry name" value="PROKAR_LIPOPROTEIN"/>
    <property type="match status" value="1"/>
</dbReference>
<evidence type="ECO:0000313" key="2">
    <source>
        <dbReference type="EMBL" id="BCZ48712.1"/>
    </source>
</evidence>
<proteinExistence type="predicted"/>
<dbReference type="InterPro" id="IPR050490">
    <property type="entry name" value="Bact_solute-bd_prot1"/>
</dbReference>
<dbReference type="EMBL" id="AP024849">
    <property type="protein sequence ID" value="BCZ48712.1"/>
    <property type="molecule type" value="Genomic_DNA"/>
</dbReference>
<dbReference type="SUPFAM" id="SSF53850">
    <property type="entry name" value="Periplasmic binding protein-like II"/>
    <property type="match status" value="1"/>
</dbReference>
<keyword evidence="3" id="KW-1185">Reference proteome</keyword>